<evidence type="ECO:0000313" key="14">
    <source>
        <dbReference type="Proteomes" id="UP000541810"/>
    </source>
</evidence>
<dbReference type="SUPFAM" id="SSF47729">
    <property type="entry name" value="IHF-like DNA-binding proteins"/>
    <property type="match status" value="1"/>
</dbReference>
<sequence length="113" mass="12157">MAKKKVTKKKAAAKKPPTKSEVYAAVADATDLPKKKVAEVMDALAAEMAKSLKKNGVFSLVGLAKMTVVKKPAVKGGKLVRNPFTGEMVPQKPKPASKNVRIRPMKALKDMIN</sequence>
<evidence type="ECO:0000256" key="4">
    <source>
        <dbReference type="ARBA" id="ARBA00016145"/>
    </source>
</evidence>
<proteinExistence type="inferred from homology"/>
<evidence type="ECO:0000256" key="12">
    <source>
        <dbReference type="SAM" id="MobiDB-lite"/>
    </source>
</evidence>
<dbReference type="SMART" id="SM00411">
    <property type="entry name" value="BHL"/>
    <property type="match status" value="1"/>
</dbReference>
<comment type="similarity">
    <text evidence="2 11">Belongs to the bacterial histone-like protein family.</text>
</comment>
<comment type="caution">
    <text evidence="13">The sequence shown here is derived from an EMBL/GenBank/DDBJ whole genome shotgun (WGS) entry which is preliminary data.</text>
</comment>
<evidence type="ECO:0000256" key="7">
    <source>
        <dbReference type="ARBA" id="ARBA00023125"/>
    </source>
</evidence>
<dbReference type="PANTHER" id="PTHR33175:SF13">
    <property type="entry name" value="HISTONE-LIKE PROTEIN"/>
    <property type="match status" value="1"/>
</dbReference>
<evidence type="ECO:0000256" key="1">
    <source>
        <dbReference type="ARBA" id="ARBA00004328"/>
    </source>
</evidence>
<dbReference type="RefSeq" id="WP_184675855.1">
    <property type="nucleotide sequence ID" value="NZ_JACHGY010000001.1"/>
</dbReference>
<keyword evidence="7 13" id="KW-0238">DNA-binding</keyword>
<gene>
    <name evidence="13" type="ORF">HNQ40_000387</name>
</gene>
<dbReference type="GO" id="GO:0030527">
    <property type="term" value="F:structural constituent of chromatin"/>
    <property type="evidence" value="ECO:0007669"/>
    <property type="project" value="InterPro"/>
</dbReference>
<dbReference type="InterPro" id="IPR000119">
    <property type="entry name" value="Hist_DNA-bd"/>
</dbReference>
<accession>A0A7X0LJG5</accession>
<dbReference type="EMBL" id="JACHGY010000001">
    <property type="protein sequence ID" value="MBB6428581.1"/>
    <property type="molecule type" value="Genomic_DNA"/>
</dbReference>
<dbReference type="GO" id="GO:0006260">
    <property type="term" value="P:DNA replication"/>
    <property type="evidence" value="ECO:0007669"/>
    <property type="project" value="UniProtKB-KW"/>
</dbReference>
<dbReference type="Proteomes" id="UP000541810">
    <property type="component" value="Unassembled WGS sequence"/>
</dbReference>
<organism evidence="13 14">
    <name type="scientific">Algisphaera agarilytica</name>
    <dbReference type="NCBI Taxonomy" id="1385975"/>
    <lineage>
        <taxon>Bacteria</taxon>
        <taxon>Pseudomonadati</taxon>
        <taxon>Planctomycetota</taxon>
        <taxon>Phycisphaerae</taxon>
        <taxon>Phycisphaerales</taxon>
        <taxon>Phycisphaeraceae</taxon>
        <taxon>Algisphaera</taxon>
    </lineage>
</organism>
<name>A0A7X0LJG5_9BACT</name>
<dbReference type="Gene3D" id="4.10.520.10">
    <property type="entry name" value="IHF-like DNA-binding proteins"/>
    <property type="match status" value="1"/>
</dbReference>
<dbReference type="PANTHER" id="PTHR33175">
    <property type="entry name" value="DNA-BINDING PROTEIN HU"/>
    <property type="match status" value="1"/>
</dbReference>
<dbReference type="AlphaFoldDB" id="A0A7X0LJG5"/>
<evidence type="ECO:0000313" key="13">
    <source>
        <dbReference type="EMBL" id="MBB6428581.1"/>
    </source>
</evidence>
<comment type="subunit">
    <text evidence="3">Homodimer.</text>
</comment>
<evidence type="ECO:0000256" key="6">
    <source>
        <dbReference type="ARBA" id="ARBA00022921"/>
    </source>
</evidence>
<protein>
    <recommendedName>
        <fullName evidence="4">Viral histone-like protein</fullName>
    </recommendedName>
    <alternativeName>
        <fullName evidence="9">DNA-binding protein pA104R</fullName>
    </alternativeName>
    <alternativeName>
        <fullName evidence="8">pA104R</fullName>
    </alternativeName>
</protein>
<dbReference type="GO" id="GO:0003677">
    <property type="term" value="F:DNA binding"/>
    <property type="evidence" value="ECO:0007669"/>
    <property type="project" value="UniProtKB-KW"/>
</dbReference>
<evidence type="ECO:0000256" key="5">
    <source>
        <dbReference type="ARBA" id="ARBA00022705"/>
    </source>
</evidence>
<evidence type="ECO:0000256" key="10">
    <source>
        <dbReference type="ARBA" id="ARBA00046140"/>
    </source>
</evidence>
<evidence type="ECO:0000256" key="2">
    <source>
        <dbReference type="ARBA" id="ARBA00010529"/>
    </source>
</evidence>
<evidence type="ECO:0000256" key="9">
    <source>
        <dbReference type="ARBA" id="ARBA00033227"/>
    </source>
</evidence>
<dbReference type="GO" id="GO:0005829">
    <property type="term" value="C:cytosol"/>
    <property type="evidence" value="ECO:0007669"/>
    <property type="project" value="TreeGrafter"/>
</dbReference>
<dbReference type="InterPro" id="IPR010992">
    <property type="entry name" value="IHF-like_DNA-bd_dom_sf"/>
</dbReference>
<feature type="compositionally biased region" description="Basic residues" evidence="12">
    <location>
        <begin position="1"/>
        <end position="17"/>
    </location>
</feature>
<comment type="subcellular location">
    <subcellularLocation>
        <location evidence="1">Virion</location>
    </subcellularLocation>
</comment>
<keyword evidence="6" id="KW-0426">Late protein</keyword>
<keyword evidence="14" id="KW-1185">Reference proteome</keyword>
<evidence type="ECO:0000256" key="11">
    <source>
        <dbReference type="RuleBase" id="RU003939"/>
    </source>
</evidence>
<reference evidence="13 14" key="1">
    <citation type="submission" date="2020-08" db="EMBL/GenBank/DDBJ databases">
        <title>Genomic Encyclopedia of Type Strains, Phase IV (KMG-IV): sequencing the most valuable type-strain genomes for metagenomic binning, comparative biology and taxonomic classification.</title>
        <authorList>
            <person name="Goeker M."/>
        </authorList>
    </citation>
    <scope>NUCLEOTIDE SEQUENCE [LARGE SCALE GENOMIC DNA]</scope>
    <source>
        <strain evidence="13 14">DSM 103725</strain>
    </source>
</reference>
<evidence type="ECO:0000256" key="3">
    <source>
        <dbReference type="ARBA" id="ARBA00011738"/>
    </source>
</evidence>
<dbReference type="Pfam" id="PF00216">
    <property type="entry name" value="Bac_DNA_binding"/>
    <property type="match status" value="1"/>
</dbReference>
<dbReference type="CDD" id="cd13834">
    <property type="entry name" value="HU_like"/>
    <property type="match status" value="1"/>
</dbReference>
<evidence type="ECO:0000256" key="8">
    <source>
        <dbReference type="ARBA" id="ARBA00033120"/>
    </source>
</evidence>
<feature type="region of interest" description="Disordered" evidence="12">
    <location>
        <begin position="1"/>
        <end position="20"/>
    </location>
</feature>
<comment type="function">
    <text evidence="10">DNA-binding protein that plays a critical role in nucleoid compaction, genome replication and DNA replication and transcription. Binds to both ssDNA and dsDNA with a binding site covering about 15 nucleotides. Displays DNA-supercoiling activity only when associated with the viral DNA topoisomerase 2.</text>
</comment>
<keyword evidence="5" id="KW-0235">DNA replication</keyword>